<dbReference type="SMART" id="SM00255">
    <property type="entry name" value="TIR"/>
    <property type="match status" value="1"/>
</dbReference>
<dbReference type="FunFam" id="2.60.40.10:FF:000188">
    <property type="entry name" value="Interleukin-1 receptor accessory protein-like 1"/>
    <property type="match status" value="1"/>
</dbReference>
<evidence type="ECO:0000256" key="9">
    <source>
        <dbReference type="ARBA" id="ARBA00023136"/>
    </source>
</evidence>
<feature type="signal peptide" evidence="16">
    <location>
        <begin position="1"/>
        <end position="21"/>
    </location>
</feature>
<evidence type="ECO:0000256" key="6">
    <source>
        <dbReference type="ARBA" id="ARBA00022801"/>
    </source>
</evidence>
<dbReference type="AlphaFoldDB" id="A0AA35P534"/>
<keyword evidence="4 16" id="KW-0732">Signal</keyword>
<evidence type="ECO:0000259" key="18">
    <source>
        <dbReference type="PROSITE" id="PS50835"/>
    </source>
</evidence>
<feature type="domain" description="Ig-like" evidence="18">
    <location>
        <begin position="140"/>
        <end position="216"/>
    </location>
</feature>
<dbReference type="PANTHER" id="PTHR11890">
    <property type="entry name" value="INTERLEUKIN-1 RECEPTOR FAMILY MEMBER"/>
    <property type="match status" value="1"/>
</dbReference>
<keyword evidence="11 19" id="KW-0675">Receptor</keyword>
<feature type="transmembrane region" description="Helical" evidence="15">
    <location>
        <begin position="337"/>
        <end position="357"/>
    </location>
</feature>
<keyword evidence="13" id="KW-0395">Inflammatory response</keyword>
<dbReference type="InterPro" id="IPR004076">
    <property type="entry name" value="IL-1_rcpt_I-typ"/>
</dbReference>
<dbReference type="SUPFAM" id="SSF52200">
    <property type="entry name" value="Toll/Interleukin receptor TIR domain"/>
    <property type="match status" value="1"/>
</dbReference>
<reference evidence="19" key="1">
    <citation type="submission" date="2022-12" db="EMBL/GenBank/DDBJ databases">
        <authorList>
            <person name="Alioto T."/>
            <person name="Alioto T."/>
            <person name="Gomez Garrido J."/>
        </authorList>
    </citation>
    <scope>NUCLEOTIDE SEQUENCE</scope>
</reference>
<evidence type="ECO:0000256" key="14">
    <source>
        <dbReference type="ARBA" id="ARBA00023319"/>
    </source>
</evidence>
<dbReference type="PROSITE" id="PS50104">
    <property type="entry name" value="TIR"/>
    <property type="match status" value="1"/>
</dbReference>
<dbReference type="PANTHER" id="PTHR11890:SF26">
    <property type="entry name" value="INTERLEUKIN-1 RECEPTOR TYPE 1"/>
    <property type="match status" value="1"/>
</dbReference>
<dbReference type="EMBL" id="OX395129">
    <property type="protein sequence ID" value="CAI5772057.1"/>
    <property type="molecule type" value="Genomic_DNA"/>
</dbReference>
<sequence length="559" mass="64137">MKTTLGISCTVMLSFFYVLKSEKCIVQDIKIANPYVAEGEPLGRHCFFYPTPDLENTPYNFSWYTSGNETPITKDPSSRIHQRGTKLWFIPARYEDSGLYECVIRYQNSTICYRNRIRILVVNDSAALCFNEKSSYNQTVPKGSAAKIVCSNTEDLGRELDFLSVRWYKECKAVQQDERVFVLQSYLVINNVREDDKGKYECKITYTYLGNQYNVSRSIFVIVKANEPKKRTEILYPRNNTIEAELGSKIFTMCNVSSYRNSLNSITWKVNNTPVNFLFEGRIEEGFEKDFPVEGAWAYVVPLTINEVKNEDYDQRFVCQAGEVAAYFLIQRPPKNILGLIALVLLIFIPVLICALFKIELVLWYRKSCHAVLHKKVSDGKIYDAYVLYPKTDTQDCFALKVLPEVLEKKCGYNLFILGRDDLPGKAVVNVIDETIKQSRRLIIILVPGFQTYSISQGVPEEQIALYNALMSESAGMKVILIEMGKIEDYSSLPESIRYIKQKQGAIRWKGDLTKKHSYSANTKFWKKVRYRMPPGHQISPELPLVPTSLNTTETLVSF</sequence>
<dbReference type="PRINTS" id="PR01536">
    <property type="entry name" value="INTRLKN1R12F"/>
</dbReference>
<evidence type="ECO:0000256" key="12">
    <source>
        <dbReference type="ARBA" id="ARBA00023180"/>
    </source>
</evidence>
<evidence type="ECO:0000256" key="8">
    <source>
        <dbReference type="ARBA" id="ARBA00023027"/>
    </source>
</evidence>
<dbReference type="GO" id="GO:0004909">
    <property type="term" value="F:interleukin-1, type I, activating receptor activity"/>
    <property type="evidence" value="ECO:0007669"/>
    <property type="project" value="InterPro"/>
</dbReference>
<evidence type="ECO:0000256" key="3">
    <source>
        <dbReference type="ARBA" id="ARBA00022692"/>
    </source>
</evidence>
<dbReference type="Pfam" id="PF01582">
    <property type="entry name" value="TIR"/>
    <property type="match status" value="1"/>
</dbReference>
<organism evidence="19 20">
    <name type="scientific">Podarcis lilfordi</name>
    <name type="common">Lilford's wall lizard</name>
    <dbReference type="NCBI Taxonomy" id="74358"/>
    <lineage>
        <taxon>Eukaryota</taxon>
        <taxon>Metazoa</taxon>
        <taxon>Chordata</taxon>
        <taxon>Craniata</taxon>
        <taxon>Vertebrata</taxon>
        <taxon>Euteleostomi</taxon>
        <taxon>Lepidosauria</taxon>
        <taxon>Squamata</taxon>
        <taxon>Bifurcata</taxon>
        <taxon>Unidentata</taxon>
        <taxon>Episquamata</taxon>
        <taxon>Laterata</taxon>
        <taxon>Lacertibaenia</taxon>
        <taxon>Lacertidae</taxon>
        <taxon>Podarcis</taxon>
    </lineage>
</organism>
<dbReference type="InterPro" id="IPR004074">
    <property type="entry name" value="IL-1_rcpt_I/II-typ"/>
</dbReference>
<evidence type="ECO:0000256" key="2">
    <source>
        <dbReference type="ARBA" id="ARBA00009752"/>
    </source>
</evidence>
<dbReference type="SMART" id="SM00409">
    <property type="entry name" value="IG"/>
    <property type="match status" value="3"/>
</dbReference>
<evidence type="ECO:0000256" key="1">
    <source>
        <dbReference type="ARBA" id="ARBA00004479"/>
    </source>
</evidence>
<dbReference type="PRINTS" id="PR01537">
    <property type="entry name" value="INTRLKN1R1F"/>
</dbReference>
<evidence type="ECO:0000256" key="7">
    <source>
        <dbReference type="ARBA" id="ARBA00022989"/>
    </source>
</evidence>
<dbReference type="GO" id="GO:0016787">
    <property type="term" value="F:hydrolase activity"/>
    <property type="evidence" value="ECO:0007669"/>
    <property type="project" value="UniProtKB-KW"/>
</dbReference>
<dbReference type="PROSITE" id="PS50835">
    <property type="entry name" value="IG_LIKE"/>
    <property type="match status" value="2"/>
</dbReference>
<accession>A0AA35P534</accession>
<keyword evidence="7 15" id="KW-1133">Transmembrane helix</keyword>
<dbReference type="GO" id="GO:0006954">
    <property type="term" value="P:inflammatory response"/>
    <property type="evidence" value="ECO:0007669"/>
    <property type="project" value="UniProtKB-KW"/>
</dbReference>
<name>A0AA35P534_9SAUR</name>
<keyword evidence="10" id="KW-1015">Disulfide bond</keyword>
<keyword evidence="14" id="KW-0393">Immunoglobulin domain</keyword>
<evidence type="ECO:0000259" key="17">
    <source>
        <dbReference type="PROSITE" id="PS50104"/>
    </source>
</evidence>
<dbReference type="FunFam" id="3.40.50.10140:FF:000002">
    <property type="entry name" value="Interleukin 1 receptor accessory protein"/>
    <property type="match status" value="1"/>
</dbReference>
<dbReference type="Gene3D" id="3.40.50.10140">
    <property type="entry name" value="Toll/interleukin-1 receptor homology (TIR) domain"/>
    <property type="match status" value="1"/>
</dbReference>
<dbReference type="Gene3D" id="2.60.40.10">
    <property type="entry name" value="Immunoglobulins"/>
    <property type="match status" value="3"/>
</dbReference>
<evidence type="ECO:0000313" key="19">
    <source>
        <dbReference type="EMBL" id="CAI5772057.1"/>
    </source>
</evidence>
<protein>
    <submittedName>
        <fullName evidence="19">Interleukin-1 receptor-like 2 isoform X1</fullName>
    </submittedName>
</protein>
<evidence type="ECO:0000256" key="15">
    <source>
        <dbReference type="SAM" id="Phobius"/>
    </source>
</evidence>
<keyword evidence="3 15" id="KW-0812">Transmembrane</keyword>
<dbReference type="PRINTS" id="PR01538">
    <property type="entry name" value="INTRLEUKN1R1"/>
</dbReference>
<dbReference type="InterPro" id="IPR015621">
    <property type="entry name" value="IL-1_rcpt_fam"/>
</dbReference>
<dbReference type="InterPro" id="IPR000157">
    <property type="entry name" value="TIR_dom"/>
</dbReference>
<dbReference type="InterPro" id="IPR035897">
    <property type="entry name" value="Toll_tir_struct_dom_sf"/>
</dbReference>
<dbReference type="InterPro" id="IPR013783">
    <property type="entry name" value="Ig-like_fold"/>
</dbReference>
<dbReference type="InterPro" id="IPR036179">
    <property type="entry name" value="Ig-like_dom_sf"/>
</dbReference>
<feature type="domain" description="Ig-like" evidence="18">
    <location>
        <begin position="36"/>
        <end position="112"/>
    </location>
</feature>
<comment type="subcellular location">
    <subcellularLocation>
        <location evidence="1">Membrane</location>
        <topology evidence="1">Single-pass type I membrane protein</topology>
    </subcellularLocation>
</comment>
<keyword evidence="12" id="KW-0325">Glycoprotein</keyword>
<feature type="domain" description="TIR" evidence="17">
    <location>
        <begin position="381"/>
        <end position="533"/>
    </location>
</feature>
<evidence type="ECO:0000256" key="5">
    <source>
        <dbReference type="ARBA" id="ARBA00022737"/>
    </source>
</evidence>
<dbReference type="Proteomes" id="UP001178461">
    <property type="component" value="Chromosome 4"/>
</dbReference>
<proteinExistence type="inferred from homology"/>
<keyword evidence="8" id="KW-0520">NAD</keyword>
<evidence type="ECO:0000256" key="16">
    <source>
        <dbReference type="SAM" id="SignalP"/>
    </source>
</evidence>
<evidence type="ECO:0000256" key="11">
    <source>
        <dbReference type="ARBA" id="ARBA00023170"/>
    </source>
</evidence>
<dbReference type="GO" id="GO:0050727">
    <property type="term" value="P:regulation of inflammatory response"/>
    <property type="evidence" value="ECO:0007669"/>
    <property type="project" value="TreeGrafter"/>
</dbReference>
<dbReference type="GO" id="GO:0016020">
    <property type="term" value="C:membrane"/>
    <property type="evidence" value="ECO:0007669"/>
    <property type="project" value="UniProtKB-SubCell"/>
</dbReference>
<dbReference type="InterPro" id="IPR007110">
    <property type="entry name" value="Ig-like_dom"/>
</dbReference>
<keyword evidence="9 15" id="KW-0472">Membrane</keyword>
<feature type="chain" id="PRO_5041405163" evidence="16">
    <location>
        <begin position="22"/>
        <end position="559"/>
    </location>
</feature>
<dbReference type="InterPro" id="IPR003599">
    <property type="entry name" value="Ig_sub"/>
</dbReference>
<evidence type="ECO:0000313" key="20">
    <source>
        <dbReference type="Proteomes" id="UP001178461"/>
    </source>
</evidence>
<evidence type="ECO:0000256" key="13">
    <source>
        <dbReference type="ARBA" id="ARBA00023198"/>
    </source>
</evidence>
<evidence type="ECO:0000256" key="10">
    <source>
        <dbReference type="ARBA" id="ARBA00023157"/>
    </source>
</evidence>
<evidence type="ECO:0000256" key="4">
    <source>
        <dbReference type="ARBA" id="ARBA00022729"/>
    </source>
</evidence>
<comment type="similarity">
    <text evidence="2">Belongs to the interleukin-1 receptor family.</text>
</comment>
<dbReference type="SUPFAM" id="SSF48726">
    <property type="entry name" value="Immunoglobulin"/>
    <property type="match status" value="2"/>
</dbReference>
<keyword evidence="6" id="KW-0378">Hydrolase</keyword>
<keyword evidence="20" id="KW-1185">Reference proteome</keyword>
<gene>
    <name evidence="19" type="ORF">PODLI_1B029692</name>
</gene>
<keyword evidence="5" id="KW-0677">Repeat</keyword>
<dbReference type="Pfam" id="PF13895">
    <property type="entry name" value="Ig_2"/>
    <property type="match status" value="1"/>
</dbReference>